<evidence type="ECO:0000313" key="1">
    <source>
        <dbReference type="EMBL" id="KAK7107233.1"/>
    </source>
</evidence>
<name>A0AAN9BL60_9CAEN</name>
<evidence type="ECO:0000313" key="2">
    <source>
        <dbReference type="Proteomes" id="UP001374579"/>
    </source>
</evidence>
<organism evidence="1 2">
    <name type="scientific">Littorina saxatilis</name>
    <dbReference type="NCBI Taxonomy" id="31220"/>
    <lineage>
        <taxon>Eukaryota</taxon>
        <taxon>Metazoa</taxon>
        <taxon>Spiralia</taxon>
        <taxon>Lophotrochozoa</taxon>
        <taxon>Mollusca</taxon>
        <taxon>Gastropoda</taxon>
        <taxon>Caenogastropoda</taxon>
        <taxon>Littorinimorpha</taxon>
        <taxon>Littorinoidea</taxon>
        <taxon>Littorinidae</taxon>
        <taxon>Littorina</taxon>
    </lineage>
</organism>
<dbReference type="AlphaFoldDB" id="A0AAN9BL60"/>
<dbReference type="EMBL" id="JBAMIC010000004">
    <property type="protein sequence ID" value="KAK7107233.1"/>
    <property type="molecule type" value="Genomic_DNA"/>
</dbReference>
<dbReference type="Proteomes" id="UP001374579">
    <property type="component" value="Unassembled WGS sequence"/>
</dbReference>
<comment type="caution">
    <text evidence="1">The sequence shown here is derived from an EMBL/GenBank/DDBJ whole genome shotgun (WGS) entry which is preliminary data.</text>
</comment>
<protein>
    <submittedName>
        <fullName evidence="1">Uncharacterized protein</fullName>
    </submittedName>
</protein>
<accession>A0AAN9BL60</accession>
<reference evidence="1 2" key="1">
    <citation type="submission" date="2024-02" db="EMBL/GenBank/DDBJ databases">
        <title>Chromosome-scale genome assembly of the rough periwinkle Littorina saxatilis.</title>
        <authorList>
            <person name="De Jode A."/>
            <person name="Faria R."/>
            <person name="Formenti G."/>
            <person name="Sims Y."/>
            <person name="Smith T.P."/>
            <person name="Tracey A."/>
            <person name="Wood J.M.D."/>
            <person name="Zagrodzka Z.B."/>
            <person name="Johannesson K."/>
            <person name="Butlin R.K."/>
            <person name="Leder E.H."/>
        </authorList>
    </citation>
    <scope>NUCLEOTIDE SEQUENCE [LARGE SCALE GENOMIC DNA]</scope>
    <source>
        <strain evidence="1">Snail1</strain>
        <tissue evidence="1">Muscle</tissue>
    </source>
</reference>
<sequence>MGGYYSREQKIRVNSNTGQNILAVDDSVYVQGTNATVQEIASIQADNQTDLVNAGLTGRSWVTGIFVCSNSHNNRVLRATVFLFRPQVPEDIIHTSVPQ</sequence>
<proteinExistence type="predicted"/>
<keyword evidence="2" id="KW-1185">Reference proteome</keyword>
<gene>
    <name evidence="1" type="ORF">V1264_015184</name>
</gene>